<dbReference type="InterPro" id="IPR006342">
    <property type="entry name" value="FkbM_mtfrase"/>
</dbReference>
<feature type="domain" description="Methyltransferase FkbM" evidence="1">
    <location>
        <begin position="52"/>
        <end position="186"/>
    </location>
</feature>
<keyword evidence="2" id="KW-0489">Methyltransferase</keyword>
<gene>
    <name evidence="2" type="ORF">Ga0609869_002088</name>
</gene>
<dbReference type="PANTHER" id="PTHR34203">
    <property type="entry name" value="METHYLTRANSFERASE, FKBM FAMILY PROTEIN"/>
    <property type="match status" value="1"/>
</dbReference>
<evidence type="ECO:0000259" key="1">
    <source>
        <dbReference type="Pfam" id="PF05050"/>
    </source>
</evidence>
<keyword evidence="2" id="KW-0808">Transferase</keyword>
<dbReference type="PANTHER" id="PTHR34203:SF15">
    <property type="entry name" value="SLL1173 PROTEIN"/>
    <property type="match status" value="1"/>
</dbReference>
<comment type="caution">
    <text evidence="2">The sequence shown here is derived from an EMBL/GenBank/DDBJ whole genome shotgun (WGS) entry which is preliminary data.</text>
</comment>
<dbReference type="GO" id="GO:0008168">
    <property type="term" value="F:methyltransferase activity"/>
    <property type="evidence" value="ECO:0007669"/>
    <property type="project" value="UniProtKB-KW"/>
</dbReference>
<sequence>MHQATRPTTRHPTPMAAAIGRSLDIYYRDTARTARMDLLHRAFIPPGARVFDIGAHVGDRTGSFLRLGASVVALEPQPHVFRALRLIHGRHPDAVLLPIAAGAAQGAIALHLNTRNPTVATVASDFIAAAAGAAGWSDEVWDRSITVPVTTLDTLIARYGIPDFVKIDVEGHEPAVLQGLGTALPALSFEFTTIQRSAAHACIERLSVLGQYEYNLSLGEEHRLRHDAWLGPREICAVMEALPDAANSGDVYARRV</sequence>
<dbReference type="GO" id="GO:0032259">
    <property type="term" value="P:methylation"/>
    <property type="evidence" value="ECO:0007669"/>
    <property type="project" value="UniProtKB-KW"/>
</dbReference>
<proteinExistence type="predicted"/>
<accession>A0ABV3XTS8</accession>
<keyword evidence="3" id="KW-1185">Reference proteome</keyword>
<organism evidence="2 3">
    <name type="scientific">Rhodovulum iodosum</name>
    <dbReference type="NCBI Taxonomy" id="68291"/>
    <lineage>
        <taxon>Bacteria</taxon>
        <taxon>Pseudomonadati</taxon>
        <taxon>Pseudomonadota</taxon>
        <taxon>Alphaproteobacteria</taxon>
        <taxon>Rhodobacterales</taxon>
        <taxon>Paracoccaceae</taxon>
        <taxon>Rhodovulum</taxon>
    </lineage>
</organism>
<evidence type="ECO:0000313" key="3">
    <source>
        <dbReference type="Proteomes" id="UP001560019"/>
    </source>
</evidence>
<dbReference type="InterPro" id="IPR052514">
    <property type="entry name" value="SAM-dependent_MTase"/>
</dbReference>
<dbReference type="EMBL" id="JBEHHI010000002">
    <property type="protein sequence ID" value="MEX5728735.1"/>
    <property type="molecule type" value="Genomic_DNA"/>
</dbReference>
<dbReference type="Pfam" id="PF05050">
    <property type="entry name" value="Methyltransf_21"/>
    <property type="match status" value="1"/>
</dbReference>
<dbReference type="NCBIfam" id="TIGR01444">
    <property type="entry name" value="fkbM_fam"/>
    <property type="match status" value="1"/>
</dbReference>
<dbReference type="InterPro" id="IPR029063">
    <property type="entry name" value="SAM-dependent_MTases_sf"/>
</dbReference>
<dbReference type="Gene3D" id="3.40.50.150">
    <property type="entry name" value="Vaccinia Virus protein VP39"/>
    <property type="match status" value="1"/>
</dbReference>
<dbReference type="Proteomes" id="UP001560019">
    <property type="component" value="Unassembled WGS sequence"/>
</dbReference>
<reference evidence="2 3" key="1">
    <citation type="submission" date="2024-06" db="EMBL/GenBank/DDBJ databases">
        <title>Genome of Rhodovulum iodosum, a marine photoferrotroph.</title>
        <authorList>
            <person name="Bianchini G."/>
            <person name="Nikeleit V."/>
            <person name="Kappler A."/>
            <person name="Bryce C."/>
            <person name="Sanchez-Baracaldo P."/>
        </authorList>
    </citation>
    <scope>NUCLEOTIDE SEQUENCE [LARGE SCALE GENOMIC DNA]</scope>
    <source>
        <strain evidence="2 3">UT/N1</strain>
    </source>
</reference>
<dbReference type="SUPFAM" id="SSF53335">
    <property type="entry name" value="S-adenosyl-L-methionine-dependent methyltransferases"/>
    <property type="match status" value="1"/>
</dbReference>
<protein>
    <submittedName>
        <fullName evidence="2">FkbM family methyltransferase</fullName>
    </submittedName>
</protein>
<evidence type="ECO:0000313" key="2">
    <source>
        <dbReference type="EMBL" id="MEX5728735.1"/>
    </source>
</evidence>
<name>A0ABV3XTS8_9RHOB</name>